<reference evidence="3" key="1">
    <citation type="submission" date="2024-05" db="EMBL/GenBank/DDBJ databases">
        <authorList>
            <person name="Kim S."/>
            <person name="Heo J."/>
            <person name="Choi H."/>
            <person name="Choi Y."/>
            <person name="Kwon S.-W."/>
            <person name="Kim Y."/>
        </authorList>
    </citation>
    <scope>NUCLEOTIDE SEQUENCE</scope>
    <source>
        <strain evidence="3">KACC 23698</strain>
    </source>
</reference>
<dbReference type="SUPFAM" id="SSF52172">
    <property type="entry name" value="CheY-like"/>
    <property type="match status" value="1"/>
</dbReference>
<dbReference type="InterPro" id="IPR011006">
    <property type="entry name" value="CheY-like_superfamily"/>
</dbReference>
<keyword evidence="1" id="KW-0597">Phosphoprotein</keyword>
<dbReference type="RefSeq" id="WP_406857947.1">
    <property type="nucleotide sequence ID" value="NZ_CP157484.1"/>
</dbReference>
<proteinExistence type="predicted"/>
<accession>A0AAU7JLE9</accession>
<protein>
    <submittedName>
        <fullName evidence="3">Response regulator</fullName>
    </submittedName>
</protein>
<dbReference type="AlphaFoldDB" id="A0AAU7JLE9"/>
<dbReference type="PROSITE" id="PS50110">
    <property type="entry name" value="RESPONSE_REGULATORY"/>
    <property type="match status" value="1"/>
</dbReference>
<dbReference type="InterPro" id="IPR001789">
    <property type="entry name" value="Sig_transdc_resp-reg_receiver"/>
</dbReference>
<feature type="modified residue" description="4-aspartylphosphate" evidence="1">
    <location>
        <position position="66"/>
    </location>
</feature>
<sequence>MATTYNEPRLDQHRILVVEDENLIALDLAHALRRLGAEVIGPAASVSKARALISDAKGPISMAILDINLHGELVFPLAEELRARQVPFLFASGYAQPVLPERYANVPIWGKPLDSEAFAKALAAHLARKAPKLS</sequence>
<dbReference type="Gene3D" id="3.40.50.2300">
    <property type="match status" value="1"/>
</dbReference>
<dbReference type="GO" id="GO:0000160">
    <property type="term" value="P:phosphorelay signal transduction system"/>
    <property type="evidence" value="ECO:0007669"/>
    <property type="project" value="InterPro"/>
</dbReference>
<evidence type="ECO:0000256" key="1">
    <source>
        <dbReference type="PROSITE-ProRule" id="PRU00169"/>
    </source>
</evidence>
<name>A0AAU7JLE9_9HYPH</name>
<feature type="domain" description="Response regulatory" evidence="2">
    <location>
        <begin position="14"/>
        <end position="126"/>
    </location>
</feature>
<gene>
    <name evidence="3" type="ORF">ABEG18_10140</name>
</gene>
<dbReference type="SMART" id="SM00448">
    <property type="entry name" value="REC"/>
    <property type="match status" value="1"/>
</dbReference>
<evidence type="ECO:0000259" key="2">
    <source>
        <dbReference type="PROSITE" id="PS50110"/>
    </source>
</evidence>
<dbReference type="EMBL" id="CP157484">
    <property type="protein sequence ID" value="XBO41096.1"/>
    <property type="molecule type" value="Genomic_DNA"/>
</dbReference>
<evidence type="ECO:0000313" key="3">
    <source>
        <dbReference type="EMBL" id="XBO41096.1"/>
    </source>
</evidence>
<organism evidence="3">
    <name type="scientific">Alsobacter sp. KACC 23698</name>
    <dbReference type="NCBI Taxonomy" id="3149229"/>
    <lineage>
        <taxon>Bacteria</taxon>
        <taxon>Pseudomonadati</taxon>
        <taxon>Pseudomonadota</taxon>
        <taxon>Alphaproteobacteria</taxon>
        <taxon>Hyphomicrobiales</taxon>
        <taxon>Alsobacteraceae</taxon>
        <taxon>Alsobacter</taxon>
    </lineage>
</organism>